<keyword evidence="2" id="KW-0812">Transmembrane</keyword>
<gene>
    <name evidence="5" type="ORF">EDD63_12420</name>
</gene>
<name>A0A4R7ZFG6_9FIRM</name>
<sequence length="441" mass="49045">MKKLLLITSLLFASFFMHAQNDTLYANTTTVSFDVVGNVFDYGAQINQVKIHYDVPVQTDAITNDTYQVTTDYALEGVEVENGERIIEQIEFENENKTVILHLSYGVDVGLAYVLYWDDDAFLNHPLTVQYQLTSKAIPLADGSELQPTYNQGNVSFGSVDAFTSGESSSGIHYRDYKPKDDGNKHPLIIWFHGAGEGGENNITQILGNKGASAFVSDEAQTVFDVPYVLAPQSSTFWMPELTLWDELTLTGEDQTEAVVDMIKEYIEQNPNIDTDRVYIGGGSMGGYQVWKTLFAAPELFAAAFPICQAYEVPQDKLETVKDIPIWMAHTKTDDTIPVSYSQDAYTNAKALGLNITYTEFESVEVDGVELETHAAWVYLLNNNATNKEGEQFFDWLAAQKKVDAIIEDDSSNSDTLFVSAIVGVTVVALAFSYLRSKKQN</sequence>
<dbReference type="EMBL" id="SODD01000024">
    <property type="protein sequence ID" value="TDW16393.1"/>
    <property type="molecule type" value="Genomic_DNA"/>
</dbReference>
<dbReference type="SUPFAM" id="SSF53474">
    <property type="entry name" value="alpha/beta-Hydrolases"/>
    <property type="match status" value="1"/>
</dbReference>
<proteinExistence type="predicted"/>
<dbReference type="Gene3D" id="3.40.50.1820">
    <property type="entry name" value="alpha/beta hydrolase"/>
    <property type="match status" value="1"/>
</dbReference>
<feature type="signal peptide" evidence="3">
    <location>
        <begin position="1"/>
        <end position="19"/>
    </location>
</feature>
<reference evidence="5 6" key="1">
    <citation type="submission" date="2019-03" db="EMBL/GenBank/DDBJ databases">
        <title>Genomic Encyclopedia of Type Strains, Phase IV (KMG-IV): sequencing the most valuable type-strain genomes for metagenomic binning, comparative biology and taxonomic classification.</title>
        <authorList>
            <person name="Goeker M."/>
        </authorList>
    </citation>
    <scope>NUCLEOTIDE SEQUENCE [LARGE SCALE GENOMIC DNA]</scope>
    <source>
        <strain evidence="5 6">DSM 28867</strain>
    </source>
</reference>
<feature type="transmembrane region" description="Helical" evidence="2">
    <location>
        <begin position="417"/>
        <end position="435"/>
    </location>
</feature>
<keyword evidence="2" id="KW-0472">Membrane</keyword>
<evidence type="ECO:0000313" key="5">
    <source>
        <dbReference type="EMBL" id="TDW16393.1"/>
    </source>
</evidence>
<dbReference type="InterPro" id="IPR003140">
    <property type="entry name" value="PLipase/COase/thioEstase"/>
</dbReference>
<dbReference type="OrthoDB" id="2751280at2"/>
<evidence type="ECO:0000313" key="6">
    <source>
        <dbReference type="Proteomes" id="UP000294743"/>
    </source>
</evidence>
<evidence type="ECO:0000256" key="1">
    <source>
        <dbReference type="ARBA" id="ARBA00022729"/>
    </source>
</evidence>
<keyword evidence="1 3" id="KW-0732">Signal</keyword>
<evidence type="ECO:0000259" key="4">
    <source>
        <dbReference type="Pfam" id="PF02230"/>
    </source>
</evidence>
<accession>A0A4R7ZFG6</accession>
<dbReference type="AlphaFoldDB" id="A0A4R7ZFG6"/>
<dbReference type="InterPro" id="IPR050955">
    <property type="entry name" value="Plant_Biomass_Hydrol_Est"/>
</dbReference>
<comment type="caution">
    <text evidence="5">The sequence shown here is derived from an EMBL/GenBank/DDBJ whole genome shotgun (WGS) entry which is preliminary data.</text>
</comment>
<dbReference type="Proteomes" id="UP000294743">
    <property type="component" value="Unassembled WGS sequence"/>
</dbReference>
<dbReference type="PANTHER" id="PTHR43037:SF1">
    <property type="entry name" value="BLL1128 PROTEIN"/>
    <property type="match status" value="1"/>
</dbReference>
<evidence type="ECO:0000256" key="3">
    <source>
        <dbReference type="SAM" id="SignalP"/>
    </source>
</evidence>
<organism evidence="5 6">
    <name type="scientific">Breznakia blatticola</name>
    <dbReference type="NCBI Taxonomy" id="1754012"/>
    <lineage>
        <taxon>Bacteria</taxon>
        <taxon>Bacillati</taxon>
        <taxon>Bacillota</taxon>
        <taxon>Erysipelotrichia</taxon>
        <taxon>Erysipelotrichales</taxon>
        <taxon>Erysipelotrichaceae</taxon>
        <taxon>Breznakia</taxon>
    </lineage>
</organism>
<feature type="domain" description="Phospholipase/carboxylesterase/thioesterase" evidence="4">
    <location>
        <begin position="183"/>
        <end position="364"/>
    </location>
</feature>
<feature type="chain" id="PRO_5038479148" evidence="3">
    <location>
        <begin position="20"/>
        <end position="441"/>
    </location>
</feature>
<evidence type="ECO:0000256" key="2">
    <source>
        <dbReference type="SAM" id="Phobius"/>
    </source>
</evidence>
<dbReference type="Gene3D" id="2.60.40.2180">
    <property type="match status" value="1"/>
</dbReference>
<dbReference type="InterPro" id="IPR029058">
    <property type="entry name" value="AB_hydrolase_fold"/>
</dbReference>
<keyword evidence="6" id="KW-1185">Reference proteome</keyword>
<protein>
    <submittedName>
        <fullName evidence="5">Putative peptidase</fullName>
    </submittedName>
</protein>
<dbReference type="Pfam" id="PF02230">
    <property type="entry name" value="Abhydrolase_2"/>
    <property type="match status" value="1"/>
</dbReference>
<dbReference type="GO" id="GO:0016787">
    <property type="term" value="F:hydrolase activity"/>
    <property type="evidence" value="ECO:0007669"/>
    <property type="project" value="InterPro"/>
</dbReference>
<dbReference type="PANTHER" id="PTHR43037">
    <property type="entry name" value="UNNAMED PRODUCT-RELATED"/>
    <property type="match status" value="1"/>
</dbReference>
<keyword evidence="2" id="KW-1133">Transmembrane helix</keyword>
<dbReference type="RefSeq" id="WP_134169938.1">
    <property type="nucleotide sequence ID" value="NZ_SODD01000024.1"/>
</dbReference>